<accession>A0A364Y1M2</accession>
<organism evidence="1 2">
    <name type="scientific">Pseudochryseolinea flava</name>
    <dbReference type="NCBI Taxonomy" id="2059302"/>
    <lineage>
        <taxon>Bacteria</taxon>
        <taxon>Pseudomonadati</taxon>
        <taxon>Bacteroidota</taxon>
        <taxon>Cytophagia</taxon>
        <taxon>Cytophagales</taxon>
        <taxon>Fulvivirgaceae</taxon>
        <taxon>Pseudochryseolinea</taxon>
    </lineage>
</organism>
<evidence type="ECO:0000313" key="1">
    <source>
        <dbReference type="EMBL" id="RAV99996.1"/>
    </source>
</evidence>
<gene>
    <name evidence="1" type="ORF">DQQ10_15675</name>
</gene>
<comment type="caution">
    <text evidence="1">The sequence shown here is derived from an EMBL/GenBank/DDBJ whole genome shotgun (WGS) entry which is preliminary data.</text>
</comment>
<dbReference type="AlphaFoldDB" id="A0A364Y1M2"/>
<dbReference type="RefSeq" id="WP_112747835.1">
    <property type="nucleotide sequence ID" value="NZ_QMFY01000008.1"/>
</dbReference>
<dbReference type="Proteomes" id="UP000251889">
    <property type="component" value="Unassembled WGS sequence"/>
</dbReference>
<dbReference type="EMBL" id="QMFY01000008">
    <property type="protein sequence ID" value="RAV99996.1"/>
    <property type="molecule type" value="Genomic_DNA"/>
</dbReference>
<keyword evidence="2" id="KW-1185">Reference proteome</keyword>
<dbReference type="OrthoDB" id="9929338at2"/>
<name>A0A364Y1M2_9BACT</name>
<proteinExistence type="predicted"/>
<sequence length="84" mass="9966">MTRPIHDQKILFAAALRPFLEMIEHKKRRMDLTDWKVYVNRLIDAIINNPEQYLGQNLPSRETTTTIVLEIFSEVCHDVFHELT</sequence>
<protein>
    <submittedName>
        <fullName evidence="1">Uncharacterized protein</fullName>
    </submittedName>
</protein>
<reference evidence="1 2" key="1">
    <citation type="submission" date="2018-06" db="EMBL/GenBank/DDBJ databases">
        <title>Chryseolinea flavus sp. nov., a member of the phylum Bacteroidetes isolated from soil.</title>
        <authorList>
            <person name="Li Y."/>
            <person name="Wang J."/>
        </authorList>
    </citation>
    <scope>NUCLEOTIDE SEQUENCE [LARGE SCALE GENOMIC DNA]</scope>
    <source>
        <strain evidence="1 2">SDU1-6</strain>
    </source>
</reference>
<evidence type="ECO:0000313" key="2">
    <source>
        <dbReference type="Proteomes" id="UP000251889"/>
    </source>
</evidence>